<dbReference type="Pfam" id="PF00005">
    <property type="entry name" value="ABC_tran"/>
    <property type="match status" value="1"/>
</dbReference>
<dbReference type="InterPro" id="IPR017871">
    <property type="entry name" value="ABC_transporter-like_CS"/>
</dbReference>
<evidence type="ECO:0000256" key="5">
    <source>
        <dbReference type="ARBA" id="ARBA00022840"/>
    </source>
</evidence>
<keyword evidence="4" id="KW-0547">Nucleotide-binding</keyword>
<keyword evidence="6" id="KW-1278">Translocase</keyword>
<keyword evidence="2" id="KW-1003">Cell membrane</keyword>
<dbReference type="Gene3D" id="3.40.50.300">
    <property type="entry name" value="P-loop containing nucleotide triphosphate hydrolases"/>
    <property type="match status" value="1"/>
</dbReference>
<keyword evidence="1" id="KW-0813">Transport</keyword>
<dbReference type="SMART" id="SM00382">
    <property type="entry name" value="AAA"/>
    <property type="match status" value="1"/>
</dbReference>
<dbReference type="SUPFAM" id="SSF52540">
    <property type="entry name" value="P-loop containing nucleoside triphosphate hydrolases"/>
    <property type="match status" value="1"/>
</dbReference>
<protein>
    <submittedName>
        <fullName evidence="9">Phosphonate ABC transporter ATP-binding protein</fullName>
    </submittedName>
</protein>
<dbReference type="InterPro" id="IPR003593">
    <property type="entry name" value="AAA+_ATPase"/>
</dbReference>
<keyword evidence="10" id="KW-1185">Reference proteome</keyword>
<dbReference type="PANTHER" id="PTHR43166:SF6">
    <property type="entry name" value="PHOSPHONATES IMPORT ATP-BINDING PROTEIN PHNC"/>
    <property type="match status" value="1"/>
</dbReference>
<evidence type="ECO:0000256" key="3">
    <source>
        <dbReference type="ARBA" id="ARBA00022519"/>
    </source>
</evidence>
<dbReference type="Proteomes" id="UP001399917">
    <property type="component" value="Unassembled WGS sequence"/>
</dbReference>
<evidence type="ECO:0000313" key="10">
    <source>
        <dbReference type="Proteomes" id="UP001399917"/>
    </source>
</evidence>
<dbReference type="NCBIfam" id="TIGR02315">
    <property type="entry name" value="ABC_phnC"/>
    <property type="match status" value="1"/>
</dbReference>
<feature type="domain" description="ABC transporter" evidence="8">
    <location>
        <begin position="61"/>
        <end position="304"/>
    </location>
</feature>
<keyword evidence="5 9" id="KW-0067">ATP-binding</keyword>
<gene>
    <name evidence="9" type="primary">phnC</name>
    <name evidence="9" type="ORF">GCM10022404_16320</name>
</gene>
<dbReference type="PANTHER" id="PTHR43166">
    <property type="entry name" value="AMINO ACID IMPORT ATP-BINDING PROTEIN"/>
    <property type="match status" value="1"/>
</dbReference>
<reference evidence="10" key="1">
    <citation type="journal article" date="2019" name="Int. J. Syst. Evol. Microbiol.">
        <title>The Global Catalogue of Microorganisms (GCM) 10K type strain sequencing project: providing services to taxonomists for standard genome sequencing and annotation.</title>
        <authorList>
            <consortium name="The Broad Institute Genomics Platform"/>
            <consortium name="The Broad Institute Genome Sequencing Center for Infectious Disease"/>
            <person name="Wu L."/>
            <person name="Ma J."/>
        </authorList>
    </citation>
    <scope>NUCLEOTIDE SEQUENCE [LARGE SCALE GENOMIC DNA]</scope>
    <source>
        <strain evidence="10">JCM 17190</strain>
    </source>
</reference>
<dbReference type="InterPro" id="IPR050086">
    <property type="entry name" value="MetN_ABC_transporter-like"/>
</dbReference>
<evidence type="ECO:0000256" key="1">
    <source>
        <dbReference type="ARBA" id="ARBA00022448"/>
    </source>
</evidence>
<sequence length="333" mass="36671">MLIEVAYPRPRGGARRIAANASRIAYLQGAGGRYKTFEILSQKLVATRVRSPRLDVGDNMLVVEELTKTFGANTAVDRVTFSVDGPKMIGIIGRSGAGKSTFLRMMNRLTDASSGKLIFNGRNVLSLKGAERRAWQSDCAMIFQQFNLVPRMDVVSNVLHGTLGRQSTVATMFNLFAREDIHKAIDILERLGIAQHAAKRAEALSGGQQQRVAIARAVMQDPKIVLADEPIASLDPMNAQQVMQDLRRIHEEDGRMVIANLHTLDTARRYCDRIIGMRDGRMVFDGTPEQLTTGAARDIYGAGADFSEATTSTEIRSHDTVVETEIRAAEVRV</sequence>
<dbReference type="EMBL" id="BAABDF010000007">
    <property type="protein sequence ID" value="GAA3866911.1"/>
    <property type="molecule type" value="Genomic_DNA"/>
</dbReference>
<dbReference type="GO" id="GO:0005524">
    <property type="term" value="F:ATP binding"/>
    <property type="evidence" value="ECO:0007669"/>
    <property type="project" value="UniProtKB-KW"/>
</dbReference>
<dbReference type="PROSITE" id="PS00211">
    <property type="entry name" value="ABC_TRANSPORTER_1"/>
    <property type="match status" value="1"/>
</dbReference>
<accession>A0ABP7K5W6</accession>
<organism evidence="9 10">
    <name type="scientific">Celeribacter arenosi</name>
    <dbReference type="NCBI Taxonomy" id="792649"/>
    <lineage>
        <taxon>Bacteria</taxon>
        <taxon>Pseudomonadati</taxon>
        <taxon>Pseudomonadota</taxon>
        <taxon>Alphaproteobacteria</taxon>
        <taxon>Rhodobacterales</taxon>
        <taxon>Roseobacteraceae</taxon>
        <taxon>Celeribacter</taxon>
    </lineage>
</organism>
<dbReference type="CDD" id="cd03256">
    <property type="entry name" value="ABC_PhnC_transporter"/>
    <property type="match status" value="1"/>
</dbReference>
<proteinExistence type="predicted"/>
<name>A0ABP7K5W6_9RHOB</name>
<evidence type="ECO:0000313" key="9">
    <source>
        <dbReference type="EMBL" id="GAA3866911.1"/>
    </source>
</evidence>
<evidence type="ECO:0000259" key="8">
    <source>
        <dbReference type="PROSITE" id="PS50893"/>
    </source>
</evidence>
<keyword evidence="7" id="KW-0472">Membrane</keyword>
<evidence type="ECO:0000256" key="6">
    <source>
        <dbReference type="ARBA" id="ARBA00022967"/>
    </source>
</evidence>
<evidence type="ECO:0000256" key="4">
    <source>
        <dbReference type="ARBA" id="ARBA00022741"/>
    </source>
</evidence>
<dbReference type="InterPro" id="IPR003439">
    <property type="entry name" value="ABC_transporter-like_ATP-bd"/>
</dbReference>
<dbReference type="PROSITE" id="PS50893">
    <property type="entry name" value="ABC_TRANSPORTER_2"/>
    <property type="match status" value="1"/>
</dbReference>
<comment type="caution">
    <text evidence="9">The sequence shown here is derived from an EMBL/GenBank/DDBJ whole genome shotgun (WGS) entry which is preliminary data.</text>
</comment>
<evidence type="ECO:0000256" key="2">
    <source>
        <dbReference type="ARBA" id="ARBA00022475"/>
    </source>
</evidence>
<dbReference type="InterPro" id="IPR012693">
    <property type="entry name" value="ABC_transpr_PhnC"/>
</dbReference>
<keyword evidence="3" id="KW-0997">Cell inner membrane</keyword>
<evidence type="ECO:0000256" key="7">
    <source>
        <dbReference type="ARBA" id="ARBA00023136"/>
    </source>
</evidence>
<dbReference type="InterPro" id="IPR027417">
    <property type="entry name" value="P-loop_NTPase"/>
</dbReference>